<dbReference type="InterPro" id="IPR006626">
    <property type="entry name" value="PbH1"/>
</dbReference>
<sequence>MSSRQGVTLSSTPSSHARKNVSRVQLVSSRNRQDGPRIISSTPAPPGTSRMRPIDSVSASPPRVVAASHSNPHALPAMNPIKDVPSDRGMGMTRGRSMVPQTSSNTRPDKPKGKADRKKDSHPRSPGGDRSPQAGQASEGGKGLLKPLWYKEMPFWRQYRWLTLWGWLALVTILLGVCCVYLLRFVSSGSVSTGQDTLVYGSVSADREGALTVDRASGTDPLLSLSAVNTDTSGDTSGLSPLVDMTWDTGAGTAGAAYPVLSVATSDGAAPAVLSISSGTETSSSQEAKAEGRSHSGVVGAPSAHEGRGKDMSGAGVTKSTSTPSLSLSGADLSVPDNAISAQTIDVDGTGHLSASDDTFIIGSDGSAVVGAEGGVALNASPTSLPSTSIPASGSVHLVHRSTRDDSAGYSEANPAVTVYGTGDATTSDTDTESRLHIECSDTAMSAVLSLGDERVAAEAGEILLNGLYEIGYSRHSDSLSLSHTAKGYPDVSTPILGVAVDREVSDMGATLTVAGGVSSVFEADVTVGQVQIAESTISAADSATLTLAPSDNNSISLSDADVSSVGSLCTSGLCISGNEISTDGDLRLSAPDGNIVLNQQSMTIETDYFTVASLVFAGSAITTLSGDLSLQSASGTVAMAGQTLSLDGMDLAAGGITGTDDLVLASEDGSVSVDGDLEIVGGVVLTGSSYESRVTARGGTVYVGTQGTDDVTLRVGALELTDCSISTANSITDEGNLTLNAYSRVISFAGNDLDGGILGTVTASSLSTTDDGMVLSGSTITTPGDMVISPGGDIDIGPSTIVGSSTAGVELGGMVSLDSLGLHALLSDLTLEASSGRTVLTHASADTGGTPSLVIGDATLDSDSLQNTSDTLSIVGAPLKLSSQSLAVSVTSDMTVGSVYTFKAGDLDITSNTLSSGSGQDLRLVADSEVLRLPEGHTLFVGTLGVESTTSTITAEDTLTFGGGGSDPRVTVESGSTFEAGTMEMYDSHITSSAGGLFIDDLYINGNSVSLTSDEDLYLSPVDGYSLILDADFVSSPVGAISALSMSATTVTAGTNLKLSSSSVEATSVASALKLVSASGEVTVSTASGSSVSPKISVGEISLNSDGLVSSSPVSIQSVEIDSTSIGTVDDDTLHMVTSTRLGTVEIGTNDLESSERYTIRTVSNDNLVLSPASDVMILDGQGEFQAHRASLHRVYLSADDDDDYSSAVVTLTEDGIDSTRSFTTTVTSTHATTANLISLTAAASIELSGDVNLAESNAFTVGNLSLSSDTISNASVTDDLTISSGTDTVALPTSHSLTIGNIEIDSPNRSISSTGSLDISCGGALPSLIVDSGTTLFAAAVQADTIVSGGSAADGNLSIDAVATLSLGTSTAVNTVIGSTDNAVELKGTLDLGSDGLGVSIGASGFPTVLHGTDISIGTSDTDGAVAIGRAAADSVITFAGSVNLGTADGATINAGSGTSSVNLNGNVTIGGSVAGTGSAVRIGDTAGTTDIGGVTLNVAPASSTTTALTMGHEGSTVQMHGSAVGIGTATTDGAVTIGREGETVVILGALELPPTAVSTIEIASNLVVNNMNANTDETDTLGVGTATPLIEIGHSACAVSITGASDIVAASGADVAIGADADNTVSVSATTGHVVLGNTQGTVEVYANDVQIGTDSSASGSSVSIGHSDGSVVLAGGSLSINDVSITTNTNTGVSTIATGSSSLKLFSSAGAISFGSNTLSGTAVDITSLDVDTVDAATSVLTPLVSTGSGDLSLASASGTISMGAHALTATTTGSVTVGDCSLTTEGLEHVQELALVHHSLSSVNILTPSSTAGLYNAGTLTVGDLTVTDSQIATAGVLTVNAATGMTVESDMTVEGAALITDVTIDTSSVTASGGTLTLSPTVVMGSLEIDGSAAVPTLSASSGIRLIPGSSQVVTVDETLTVGDISLSSNVLSYTSASLLIQADTGNSLKLSDYSIGQPGGATMEFGLSSISLTTTTQLLASGTTATYAGLVASTLAPPEGGDLTLGRVGQRTTFLGAVELDNIASDILTADTKVVTPAVSADADLTIDPGSETDPVNTLSLCSVNGNLVMGRSGADVTLHATTLLLNPSSGETILGNLVDTTSIVGEFEVQSEVSSSTGYDLVLSGASGMDVVLTAGDADASGRVLLGQGLYVSDVLIQAPTDVSADFTVGSGSTVLGVDIGSSKVTVDDTLVVTDTLAFTATEDHSISATATSLDINVSGVTSVLTLTSAGGIVVDSEDITVGTDSASTSVEVKGTLTATLQTPPGTADAAVTTNVVSAHTGNGLSLEASGATVTVGGTGTSGVTLGHATSVVQVDAGTFTLTAGTSVTVGPGVLTGNTVGQTAVLGSAGYAVTVLGDSFSAPSAVIADAVVTGALTSLSLSGAASADYAIDAAAGKGLLLGGGTATVSIGDNTNAVSTVNVEGAKIHIGSTSAVLSELLIGTAAVETEVLGDLVVDGTLSGASSLVIGTPVTTSDGVTLTLSPAAEADVVIDGGAMDTVADGSVLIGTHHTDHVTVGAPLYVSTVSSLDSQSLSLSASSGQTIELASDAGVYIADSVGSGSPLVQVIPGTTFPVLAVDTQVTGRVKVVTSGTTVLDTEGALGVVLNAASDQALLIGPGAESVVIGDTTLGSAYVTVDTTATTVAIDGVAGVSIGGTHLTGYVDIGSDTPSAGVRLFGDVSLSDSDTLSLSVQRPASFTKTVTVVDITGDTVALDGSTAVTVGTTSGDVEIGHTVNVGTLGTTAVSIQGTSVDIAGDGGSLSLASAGVTTQVQGDLEVKSKLSVPVGNTLALESGTGNSIVLNSSLSAASGTVDMQCNMSVTGEASVAGDVEFGTASNYISLDTSVAETLDITTVAGVDITSDIISISATTTSVSGTLDMTLAQPTMTDLSLVGTLTVPVVDAAASMTIDAGGVSESVSIGSLEGNVALGRDDAGDVSITGATVNILTTGVGAVTVGSTGVDVNLNGSLLLASALGSATGTDLTLTAATGQSVVLTSHLKSDGTEIAVDSDILLDGALTYADSASMVTKAGGGTHEFLSASDSVLVLSGPASGTASLSCTAGVVSVGTSALSVSIGDTGVTTTVLGELSLETVTGTGDVDIDAGAASTLTLGGATDTIQVGQAAVSAVSIVGASVDIGTTGGSGAVTLGSADASVTIGGSLLVGTVTSEPGADITIGPDGEADVTINAGQTSTNMGTIYIGKDYTEQVEIQSDLKITASVVSEGDDILFVPDTTKSVKVSALSGGGLIVSNSSTGTAVFSALTDGVTCTDSLTAGSLVTGEINPDGDLQVTMASNQDVGIELRDVASFEITKNGEASPYLSVSTANSGLVSSSVPVEFTDTFTLGVPDTSYGLDGSINDVTLTSANSKVLYLLAPDGTVNLGTTSDSLYLGKATSLTTVQGDLEVSGSLSAVGSELEIDSILVAGSSGVLQVASGISSKSGVDLDLASADGDLSLSVTTSQKIYVNCGTTIAEFDGSSGGTPLTVTGETKIQGDLVVRDSFSADTAVIGVVETNENKLTNSSDSAAGIVIQNVKVTPNSITTTDTGLSITSQSGTVSVAQVAMNGGVATLNTLEAGTVTLDDTSLRDTDMAFQVEAAEYVLYTSDSMAYSLAKSYAANTATIGQDFSTLNLIDSNVQINKSTTSATLYKVKFSGDGHLESSSGGYLNFDSPIVCDTLSLGKVTNTISSTANLILKSDNNSGEVTVPSLLRASHSSGLVVGADGSDTLTLKAQSIASTGVLAVEAATYELQSSAYAGTHVALEWNDADGQYLLGDPENSGSVLVDTLTVSASLTVDSIDGVGSGIDLEDLTIFGTDISSGGAMSLTAPSGLTLSTSTVTASTADVSVKTLSATTSATVSDITLSSGTISTGASLLRINSLGITGDVVTSPVTNTLTIDVDTVTVPDLTVSATLTVPEAEVSTTLTVGSEDNATHIVMTDNSITSPDLTLSATVLDINGVGITTGSAVSATSLDATSVTLSGSLAISSTLTIDGSSVNLSAGGSVVSPTYSVLSADTTTYPVITHTAGTGVQVGHASQDLVLVGTSVSAGNLVLSNNSISASASGLSLDLEASAGVNVVGTLSVSSGTVSIGSGSLNLSAAASVLTLSAGGTFSADTATIGSVTITGSSVKHSSGVSTALTLQGLTVTDASLSSVSGTDPVSVTAPSFTVGGVTLTKSTSAVDAALVSASTSVSVGTSTLTQSALSVVGDFALTAGGATGITLGSDVTNTGYSITSTTFVSGTTSLSATDLVGTSAFSVTGGQFLVTDDVDTVVGLSYSTGVVVGDASKTLDLAGTDVTVGSLSLQSGSLSMDGATLSLSANTAVVITDPKVNVLSFTTGVVTLSASASDTLSLDNAANFDVGSSDIYNANLLISGNSLTGQGSSTSVLIHDVEITGNEVSSSDNTLNLKGTDIYLNDAHISGTGSTTMALSTVQAADTVSVGGVVSVTSAGVSSTSALSISSTGDVSVNGSAFAAAGSLTLTSLTVTDALTVSTDAVKTADSSVPIQAGSFTLWDGVETTPLSLASVSGGDITIGDSGSALAFEASALSIGTISFSGSTATSTAGELQLNGVGGVISVGQLYTPAGIDVNGATISSDGDDLALGHSGGLKTISLTASTVSVNNLSIAGSTITDSGSSGVTVEGLTFDGSEVSGAGIDFKSSAEFSSGLTIGAASFATDGLKSDTYTIGVAEVGVYGGATGVYPTALSLSGSDLEVGEGWGSVVIGDLTITGNVVGCASLSFTGDVSFGAAVTFTTSPIFPATVSLTTLEVTTLKTDTLQSSLGTAVLSYTSSKVSLTSANTLELSATNAITLTQGTSVTGSLSVSSDIKLGSSKLIAFSDASSTLEIGSGFDTISALKPLDVTSLTLGGYEALSTPSTSTLYIGSADFTDIEVAATSIALDGDANVTGALSVGGSAALSLSSTTLVVGKDDGTGDVIVKDRLEMAKGLVSSSDTSIAMLGEVGSSSVTISAAVGSPTVISTQKAGGYKVYFVLSSPDTAFLDVFVDTGSTSAWIEHSIPGSTVTLKIKTQSSDNSVQVYSDTSGVSVAYTYVRVYESV</sequence>
<keyword evidence="2" id="KW-0472">Membrane</keyword>
<accession>A0A9K3GDW5</accession>
<gene>
    <name evidence="3" type="ORF">KIPB_000997</name>
</gene>
<feature type="compositionally biased region" description="Polar residues" evidence="1">
    <location>
        <begin position="1"/>
        <end position="15"/>
    </location>
</feature>
<dbReference type="Proteomes" id="UP000265618">
    <property type="component" value="Unassembled WGS sequence"/>
</dbReference>
<evidence type="ECO:0000256" key="1">
    <source>
        <dbReference type="SAM" id="MobiDB-lite"/>
    </source>
</evidence>
<protein>
    <submittedName>
        <fullName evidence="3">Uncharacterized protein</fullName>
    </submittedName>
</protein>
<keyword evidence="4" id="KW-1185">Reference proteome</keyword>
<feature type="region of interest" description="Disordered" evidence="1">
    <location>
        <begin position="277"/>
        <end position="332"/>
    </location>
</feature>
<feature type="compositionally biased region" description="Low complexity" evidence="1">
    <location>
        <begin position="320"/>
        <end position="329"/>
    </location>
</feature>
<feature type="region of interest" description="Disordered" evidence="1">
    <location>
        <begin position="1"/>
        <end position="141"/>
    </location>
</feature>
<proteinExistence type="predicted"/>
<feature type="compositionally biased region" description="Basic and acidic residues" evidence="1">
    <location>
        <begin position="107"/>
        <end position="123"/>
    </location>
</feature>
<name>A0A9K3GDW5_9EUKA</name>
<evidence type="ECO:0000256" key="2">
    <source>
        <dbReference type="SAM" id="Phobius"/>
    </source>
</evidence>
<reference evidence="3 4" key="1">
    <citation type="journal article" date="2018" name="PLoS ONE">
        <title>The draft genome of Kipferlia bialata reveals reductive genome evolution in fornicate parasites.</title>
        <authorList>
            <person name="Tanifuji G."/>
            <person name="Takabayashi S."/>
            <person name="Kume K."/>
            <person name="Takagi M."/>
            <person name="Nakayama T."/>
            <person name="Kamikawa R."/>
            <person name="Inagaki Y."/>
            <person name="Hashimoto T."/>
        </authorList>
    </citation>
    <scope>NUCLEOTIDE SEQUENCE [LARGE SCALE GENOMIC DNA]</scope>
    <source>
        <strain evidence="3">NY0173</strain>
    </source>
</reference>
<dbReference type="SMART" id="SM00710">
    <property type="entry name" value="PbH1"/>
    <property type="match status" value="16"/>
</dbReference>
<dbReference type="EMBL" id="BDIP01000128">
    <property type="protein sequence ID" value="GIQ80234.1"/>
    <property type="molecule type" value="Genomic_DNA"/>
</dbReference>
<organism evidence="3 4">
    <name type="scientific">Kipferlia bialata</name>
    <dbReference type="NCBI Taxonomy" id="797122"/>
    <lineage>
        <taxon>Eukaryota</taxon>
        <taxon>Metamonada</taxon>
        <taxon>Carpediemonas-like organisms</taxon>
        <taxon>Kipferlia</taxon>
    </lineage>
</organism>
<keyword evidence="2" id="KW-1133">Transmembrane helix</keyword>
<comment type="caution">
    <text evidence="3">The sequence shown here is derived from an EMBL/GenBank/DDBJ whole genome shotgun (WGS) entry which is preliminary data.</text>
</comment>
<keyword evidence="2" id="KW-0812">Transmembrane</keyword>
<feature type="transmembrane region" description="Helical" evidence="2">
    <location>
        <begin position="161"/>
        <end position="183"/>
    </location>
</feature>
<evidence type="ECO:0000313" key="4">
    <source>
        <dbReference type="Proteomes" id="UP000265618"/>
    </source>
</evidence>
<evidence type="ECO:0000313" key="3">
    <source>
        <dbReference type="EMBL" id="GIQ80234.1"/>
    </source>
</evidence>